<evidence type="ECO:0000256" key="9">
    <source>
        <dbReference type="ARBA" id="ARBA00023242"/>
    </source>
</evidence>
<keyword evidence="14" id="KW-1185">Reference proteome</keyword>
<evidence type="ECO:0000256" key="6">
    <source>
        <dbReference type="ARBA" id="ARBA00023015"/>
    </source>
</evidence>
<reference evidence="13" key="1">
    <citation type="submission" date="2025-08" db="UniProtKB">
        <authorList>
            <consortium name="Ensembl"/>
        </authorList>
    </citation>
    <scope>IDENTIFICATION</scope>
</reference>
<keyword evidence="2" id="KW-0479">Metal-binding</keyword>
<feature type="domain" description="C2H2-type" evidence="12">
    <location>
        <begin position="362"/>
        <end position="389"/>
    </location>
</feature>
<feature type="domain" description="C2H2-type" evidence="12">
    <location>
        <begin position="530"/>
        <end position="557"/>
    </location>
</feature>
<feature type="compositionally biased region" description="Basic and acidic residues" evidence="11">
    <location>
        <begin position="74"/>
        <end position="91"/>
    </location>
</feature>
<dbReference type="PROSITE" id="PS50157">
    <property type="entry name" value="ZINC_FINGER_C2H2_2"/>
    <property type="match status" value="10"/>
</dbReference>
<reference evidence="13" key="2">
    <citation type="submission" date="2025-09" db="UniProtKB">
        <authorList>
            <consortium name="Ensembl"/>
        </authorList>
    </citation>
    <scope>IDENTIFICATION</scope>
</reference>
<evidence type="ECO:0000256" key="2">
    <source>
        <dbReference type="ARBA" id="ARBA00022723"/>
    </source>
</evidence>
<keyword evidence="8" id="KW-0804">Transcription</keyword>
<feature type="domain" description="C2H2-type" evidence="12">
    <location>
        <begin position="418"/>
        <end position="445"/>
    </location>
</feature>
<feature type="domain" description="C2H2-type" evidence="12">
    <location>
        <begin position="446"/>
        <end position="473"/>
    </location>
</feature>
<feature type="domain" description="C2H2-type" evidence="12">
    <location>
        <begin position="586"/>
        <end position="616"/>
    </location>
</feature>
<dbReference type="FunFam" id="3.30.160.60:FF:000912">
    <property type="entry name" value="Zinc finger protein 660"/>
    <property type="match status" value="1"/>
</dbReference>
<dbReference type="GO" id="GO:0005694">
    <property type="term" value="C:chromosome"/>
    <property type="evidence" value="ECO:0007669"/>
    <property type="project" value="UniProtKB-ARBA"/>
</dbReference>
<proteinExistence type="predicted"/>
<dbReference type="Ensembl" id="ENSXCOT00000017353.1">
    <property type="protein sequence ID" value="ENSXCOP00000017133.1"/>
    <property type="gene ID" value="ENSXCOG00000012918.1"/>
</dbReference>
<accession>A0A3B5LZ20</accession>
<dbReference type="GO" id="GO:0000981">
    <property type="term" value="F:DNA-binding transcription factor activity, RNA polymerase II-specific"/>
    <property type="evidence" value="ECO:0007669"/>
    <property type="project" value="TreeGrafter"/>
</dbReference>
<dbReference type="PROSITE" id="PS00028">
    <property type="entry name" value="ZINC_FINGER_C2H2_1"/>
    <property type="match status" value="8"/>
</dbReference>
<dbReference type="GO" id="GO:0045893">
    <property type="term" value="P:positive regulation of DNA-templated transcription"/>
    <property type="evidence" value="ECO:0007669"/>
    <property type="project" value="UniProtKB-ARBA"/>
</dbReference>
<dbReference type="FunFam" id="3.30.160.60:FF:001732">
    <property type="entry name" value="Zgc:162936"/>
    <property type="match status" value="1"/>
</dbReference>
<keyword evidence="4 10" id="KW-0863">Zinc-finger</keyword>
<organism evidence="13 14">
    <name type="scientific">Xiphophorus couchianus</name>
    <name type="common">Monterrey platyfish</name>
    <dbReference type="NCBI Taxonomy" id="32473"/>
    <lineage>
        <taxon>Eukaryota</taxon>
        <taxon>Metazoa</taxon>
        <taxon>Chordata</taxon>
        <taxon>Craniata</taxon>
        <taxon>Vertebrata</taxon>
        <taxon>Euteleostomi</taxon>
        <taxon>Actinopterygii</taxon>
        <taxon>Neopterygii</taxon>
        <taxon>Teleostei</taxon>
        <taxon>Neoteleostei</taxon>
        <taxon>Acanthomorphata</taxon>
        <taxon>Ovalentaria</taxon>
        <taxon>Atherinomorphae</taxon>
        <taxon>Cyprinodontiformes</taxon>
        <taxon>Poeciliidae</taxon>
        <taxon>Poeciliinae</taxon>
        <taxon>Xiphophorus</taxon>
    </lineage>
</organism>
<dbReference type="Gene3D" id="3.30.160.60">
    <property type="entry name" value="Classic Zinc Finger"/>
    <property type="match status" value="10"/>
</dbReference>
<dbReference type="GO" id="GO:0000978">
    <property type="term" value="F:RNA polymerase II cis-regulatory region sequence-specific DNA binding"/>
    <property type="evidence" value="ECO:0007669"/>
    <property type="project" value="TreeGrafter"/>
</dbReference>
<dbReference type="AlphaFoldDB" id="A0A3B5LZ20"/>
<evidence type="ECO:0000256" key="10">
    <source>
        <dbReference type="PROSITE-ProRule" id="PRU00042"/>
    </source>
</evidence>
<feature type="domain" description="C2H2-type" evidence="12">
    <location>
        <begin position="502"/>
        <end position="529"/>
    </location>
</feature>
<evidence type="ECO:0000256" key="5">
    <source>
        <dbReference type="ARBA" id="ARBA00022833"/>
    </source>
</evidence>
<evidence type="ECO:0000256" key="8">
    <source>
        <dbReference type="ARBA" id="ARBA00023163"/>
    </source>
</evidence>
<feature type="domain" description="C2H2-type" evidence="12">
    <location>
        <begin position="474"/>
        <end position="501"/>
    </location>
</feature>
<dbReference type="PANTHER" id="PTHR23235:SF142">
    <property type="entry name" value="ZINC FINGER PROTEIN 384"/>
    <property type="match status" value="1"/>
</dbReference>
<comment type="subcellular location">
    <subcellularLocation>
        <location evidence="1">Nucleus</location>
    </subcellularLocation>
</comment>
<dbReference type="SMART" id="SM00355">
    <property type="entry name" value="ZnF_C2H2"/>
    <property type="match status" value="9"/>
</dbReference>
<feature type="domain" description="C2H2-type" evidence="12">
    <location>
        <begin position="558"/>
        <end position="585"/>
    </location>
</feature>
<protein>
    <recommendedName>
        <fullName evidence="12">C2H2-type domain-containing protein</fullName>
    </recommendedName>
</protein>
<evidence type="ECO:0000256" key="4">
    <source>
        <dbReference type="ARBA" id="ARBA00022771"/>
    </source>
</evidence>
<evidence type="ECO:0000313" key="13">
    <source>
        <dbReference type="Ensembl" id="ENSXCOP00000017133.1"/>
    </source>
</evidence>
<dbReference type="Pfam" id="PF00096">
    <property type="entry name" value="zf-C2H2"/>
    <property type="match status" value="8"/>
</dbReference>
<keyword evidence="3" id="KW-0677">Repeat</keyword>
<dbReference type="SUPFAM" id="SSF57667">
    <property type="entry name" value="beta-beta-alpha zinc fingers"/>
    <property type="match status" value="5"/>
</dbReference>
<evidence type="ECO:0000313" key="14">
    <source>
        <dbReference type="Proteomes" id="UP000261380"/>
    </source>
</evidence>
<keyword evidence="9" id="KW-0539">Nucleus</keyword>
<dbReference type="GO" id="GO:0005634">
    <property type="term" value="C:nucleus"/>
    <property type="evidence" value="ECO:0007669"/>
    <property type="project" value="UniProtKB-SubCell"/>
</dbReference>
<dbReference type="GO" id="GO:0008270">
    <property type="term" value="F:zinc ion binding"/>
    <property type="evidence" value="ECO:0007669"/>
    <property type="project" value="UniProtKB-KW"/>
</dbReference>
<evidence type="ECO:0000256" key="1">
    <source>
        <dbReference type="ARBA" id="ARBA00004123"/>
    </source>
</evidence>
<dbReference type="InterPro" id="IPR036236">
    <property type="entry name" value="Znf_C2H2_sf"/>
</dbReference>
<keyword evidence="5" id="KW-0862">Zinc</keyword>
<dbReference type="InterPro" id="IPR013087">
    <property type="entry name" value="Znf_C2H2_type"/>
</dbReference>
<keyword evidence="6" id="KW-0805">Transcription regulation</keyword>
<dbReference type="Proteomes" id="UP000261380">
    <property type="component" value="Unplaced"/>
</dbReference>
<evidence type="ECO:0000256" key="3">
    <source>
        <dbReference type="ARBA" id="ARBA00022737"/>
    </source>
</evidence>
<feature type="domain" description="C2H2-type" evidence="12">
    <location>
        <begin position="390"/>
        <end position="417"/>
    </location>
</feature>
<evidence type="ECO:0000256" key="11">
    <source>
        <dbReference type="SAM" id="MobiDB-lite"/>
    </source>
</evidence>
<name>A0A3B5LZ20_9TELE</name>
<feature type="compositionally biased region" description="Polar residues" evidence="11">
    <location>
        <begin position="109"/>
        <end position="123"/>
    </location>
</feature>
<dbReference type="PANTHER" id="PTHR23235">
    <property type="entry name" value="KRUEPPEL-LIKE TRANSCRIPTION FACTOR"/>
    <property type="match status" value="1"/>
</dbReference>
<dbReference type="GeneTree" id="ENSGT01150000286959"/>
<feature type="region of interest" description="Disordered" evidence="11">
    <location>
        <begin position="1"/>
        <end position="32"/>
    </location>
</feature>
<keyword evidence="7" id="KW-0238">DNA-binding</keyword>
<sequence length="619" mass="70451">MQSNQLRVEEVESDNIVEREFQPPTPPKRKKKKVSFAVWWELHAPEELKISAESIEQQDASLVVENESITKALETVDQKGDRQPPESESNEKNQVPFKTWSEEHVPSEQEISAGNTEKQNDSLVSEEESTAGVQETIDVAEKEQPSKSKKQPPTTRRNRKKMIPFQVWLEKHAPADLRISAEGTGMENDSLVTKQESISVLQETPEKEQPSTSGTENVKKQDTSLPEEGNQEDSLKKICKEEPVVLISTTQLVTEKNNISKLQKKEDQKGEKQLSKTKRIKKTPLLWKTFPESTLDQEELESLQDLKHQQIKLEEEEVYSAEAEKKKQERRKPFSSVICEKRLTFKSVFDAHMRTHTGEKPFTCVTCGKSFCQKSNLPRHMMIHTGEKPFSCVTCGKSFTQKHVLTKHMMIHTGEKPFSCVTCGKSFTQKHVLTKHMMIHTGEKPFSCVTCGKSFTQKHVLTKHMMIHTGEKPFSCVTCGKSFTQKHVLTKHMMIHTGEKPFSCVTCGKSFTQKHVLTKHMMIHTGEKPFSCVTCGKSFTQKHVLTKHMMIHTGEKPFSCVTCGKSFTQKHVLTKHMMIHTGEKPFSCVTCGKSFTQKHVLDQNQKPGKIDTESKRTLS</sequence>
<dbReference type="FunFam" id="3.30.160.60:FF:002716">
    <property type="entry name" value="Zinc finger protein 212"/>
    <property type="match status" value="7"/>
</dbReference>
<feature type="domain" description="C2H2-type" evidence="12">
    <location>
        <begin position="334"/>
        <end position="361"/>
    </location>
</feature>
<feature type="region of interest" description="Disordered" evidence="11">
    <location>
        <begin position="73"/>
        <end position="236"/>
    </location>
</feature>
<evidence type="ECO:0000256" key="7">
    <source>
        <dbReference type="ARBA" id="ARBA00023125"/>
    </source>
</evidence>
<evidence type="ECO:0000259" key="12">
    <source>
        <dbReference type="PROSITE" id="PS50157"/>
    </source>
</evidence>
<feature type="compositionally biased region" description="Polar residues" evidence="11">
    <location>
        <begin position="190"/>
        <end position="202"/>
    </location>
</feature>